<dbReference type="Gene3D" id="3.40.50.2300">
    <property type="match status" value="1"/>
</dbReference>
<feature type="domain" description="Response regulatory" evidence="2">
    <location>
        <begin position="32"/>
        <end position="158"/>
    </location>
</feature>
<dbReference type="SUPFAM" id="SSF52172">
    <property type="entry name" value="CheY-like"/>
    <property type="match status" value="1"/>
</dbReference>
<dbReference type="SMART" id="SM00448">
    <property type="entry name" value="REC"/>
    <property type="match status" value="1"/>
</dbReference>
<comment type="caution">
    <text evidence="3">The sequence shown here is derived from an EMBL/GenBank/DDBJ whole genome shotgun (WGS) entry which is preliminary data.</text>
</comment>
<dbReference type="PANTHER" id="PTHR44520">
    <property type="entry name" value="RESPONSE REGULATOR RCP1-RELATED"/>
    <property type="match status" value="1"/>
</dbReference>
<keyword evidence="4" id="KW-1185">Reference proteome</keyword>
<evidence type="ECO:0000313" key="3">
    <source>
        <dbReference type="EMBL" id="TKT90505.1"/>
    </source>
</evidence>
<sequence>MFYLFNNHINGTIFKEVRFTQPVTLPLNFMMKICIIDDERICSFLAQKLIKKLVPDSQISHFSNGQEAIDFIAQHRSIVWSLPELIFLDINMPITNGWDFLDILQELKISNYHPLIYISSSSQDVNDIEKAKTYSSVRGYLCKPLTPLMLERILDNTSHNCVC</sequence>
<gene>
    <name evidence="3" type="ORF">FDK13_19420</name>
</gene>
<evidence type="ECO:0000259" key="2">
    <source>
        <dbReference type="PROSITE" id="PS50110"/>
    </source>
</evidence>
<protein>
    <submittedName>
        <fullName evidence="3">Response regulator</fullName>
    </submittedName>
</protein>
<accession>A0A4U6D2H2</accession>
<evidence type="ECO:0000256" key="1">
    <source>
        <dbReference type="PROSITE-ProRule" id="PRU00169"/>
    </source>
</evidence>
<dbReference type="InterPro" id="IPR011006">
    <property type="entry name" value="CheY-like_superfamily"/>
</dbReference>
<dbReference type="PANTHER" id="PTHR44520:SF2">
    <property type="entry name" value="RESPONSE REGULATOR RCP1"/>
    <property type="match status" value="1"/>
</dbReference>
<dbReference type="EMBL" id="SZVO01000009">
    <property type="protein sequence ID" value="TKT90505.1"/>
    <property type="molecule type" value="Genomic_DNA"/>
</dbReference>
<proteinExistence type="predicted"/>
<keyword evidence="1" id="KW-0597">Phosphoprotein</keyword>
<dbReference type="AlphaFoldDB" id="A0A4U6D2H2"/>
<name>A0A4U6D2H2_9BACT</name>
<dbReference type="OrthoDB" id="1524091at2"/>
<organism evidence="3 4">
    <name type="scientific">Dyadobacter frigoris</name>
    <dbReference type="NCBI Taxonomy" id="2576211"/>
    <lineage>
        <taxon>Bacteria</taxon>
        <taxon>Pseudomonadati</taxon>
        <taxon>Bacteroidota</taxon>
        <taxon>Cytophagia</taxon>
        <taxon>Cytophagales</taxon>
        <taxon>Spirosomataceae</taxon>
        <taxon>Dyadobacter</taxon>
    </lineage>
</organism>
<dbReference type="PROSITE" id="PS50110">
    <property type="entry name" value="RESPONSE_REGULATORY"/>
    <property type="match status" value="1"/>
</dbReference>
<dbReference type="InterPro" id="IPR001789">
    <property type="entry name" value="Sig_transdc_resp-reg_receiver"/>
</dbReference>
<dbReference type="InterPro" id="IPR052893">
    <property type="entry name" value="TCS_response_regulator"/>
</dbReference>
<reference evidence="3 4" key="1">
    <citation type="submission" date="2019-05" db="EMBL/GenBank/DDBJ databases">
        <title>Dyadobacter AR-3-8 sp. nov., isolated from arctic soil.</title>
        <authorList>
            <person name="Chaudhary D.K."/>
        </authorList>
    </citation>
    <scope>NUCLEOTIDE SEQUENCE [LARGE SCALE GENOMIC DNA]</scope>
    <source>
        <strain evidence="3 4">AR-3-8</strain>
    </source>
</reference>
<dbReference type="Proteomes" id="UP000304900">
    <property type="component" value="Unassembled WGS sequence"/>
</dbReference>
<dbReference type="Pfam" id="PF00072">
    <property type="entry name" value="Response_reg"/>
    <property type="match status" value="1"/>
</dbReference>
<feature type="modified residue" description="4-aspartylphosphate" evidence="1">
    <location>
        <position position="89"/>
    </location>
</feature>
<evidence type="ECO:0000313" key="4">
    <source>
        <dbReference type="Proteomes" id="UP000304900"/>
    </source>
</evidence>
<dbReference type="GO" id="GO:0000160">
    <property type="term" value="P:phosphorelay signal transduction system"/>
    <property type="evidence" value="ECO:0007669"/>
    <property type="project" value="InterPro"/>
</dbReference>